<dbReference type="WBParaSite" id="sdigi.contig6.g783.t1">
    <property type="protein sequence ID" value="sdigi.contig6.g783.t1"/>
    <property type="gene ID" value="sdigi.contig6.g783"/>
</dbReference>
<keyword evidence="6" id="KW-0256">Endoplasmic reticulum</keyword>
<dbReference type="FunFam" id="3.40.640.10:FF:000020">
    <property type="entry name" value="sphingosine-1-phosphate lyase 1"/>
    <property type="match status" value="1"/>
</dbReference>
<proteinExistence type="inferred from homology"/>
<comment type="similarity">
    <text evidence="13">Belongs to the group II decarboxylase family. Sphingosine-1-phosphate lyase subfamily.</text>
</comment>
<keyword evidence="10" id="KW-0443">Lipid metabolism</keyword>
<evidence type="ECO:0000256" key="9">
    <source>
        <dbReference type="ARBA" id="ARBA00022989"/>
    </source>
</evidence>
<dbReference type="Gene3D" id="3.90.1150.10">
    <property type="entry name" value="Aspartate Aminotransferase, domain 1"/>
    <property type="match status" value="1"/>
</dbReference>
<dbReference type="PANTHER" id="PTHR42735">
    <property type="match status" value="1"/>
</dbReference>
<dbReference type="PANTHER" id="PTHR42735:SF6">
    <property type="entry name" value="SPHINGOSINE-1-PHOSPHATE LYASE 1"/>
    <property type="match status" value="1"/>
</dbReference>
<keyword evidence="5" id="KW-0812">Transmembrane</keyword>
<comment type="cofactor">
    <cofactor evidence="1 16 17">
        <name>pyridoxal 5'-phosphate</name>
        <dbReference type="ChEBI" id="CHEBI:597326"/>
    </cofactor>
</comment>
<evidence type="ECO:0000256" key="7">
    <source>
        <dbReference type="ARBA" id="ARBA00022898"/>
    </source>
</evidence>
<keyword evidence="18" id="KW-1185">Reference proteome</keyword>
<evidence type="ECO:0000256" key="5">
    <source>
        <dbReference type="ARBA" id="ARBA00022692"/>
    </source>
</evidence>
<evidence type="ECO:0000256" key="17">
    <source>
        <dbReference type="RuleBase" id="RU000382"/>
    </source>
</evidence>
<evidence type="ECO:0000256" key="14">
    <source>
        <dbReference type="ARBA" id="ARBA00038965"/>
    </source>
</evidence>
<dbReference type="InterPro" id="IPR002129">
    <property type="entry name" value="PyrdxlP-dep_de-COase"/>
</dbReference>
<sequence length="555" mass="61502">MFELCGIIFSEGVLAVKSVTASVNQGLYEIKPWKLVIGTAVSVVLFQHARRMWRASEQPIHSRFISKVFSVICWLPPIRKRLDKQMDDTRQKIFHEIHKCDHTGLFFHMLPEDGMDNGKIISIAEQYNAMAVLDVGKVSGAIYTDQSDKQRDLLLKIFDIYAYSNPLHPDVFPGCRKMEAEVVHIVGNLFRGGSECCGTVTSGGTESILLAMLSYRNFAYAKGISEPEILVPATAHAAFDKAAHLFGIRIRHIPVGYNQKLDINKMKRAISRATCVIVGSVPNFPTGTMDDIEQIALIGQKYDIPVHVDACLGGFLIAFMEESGYPIPPFDFRVGGVTSISCDIHKYGYAPKGSSVILYREPKYLHHQYMCFPEWAGGIYATPTFAGSRSGLAISLAWATLLHFGRSGYVQRTKEIITCARRISSAIKYDIDGLRLLGSPDVSIVAFTSDVFNIYALVDGMSALGWNLNSVQNPPGAHICVTYNTTFVDTWKTFVNDLRKVAFTLMNDPYKGKHSNMAAIYGLAAAIPDKNLISDLARCYLDACYAAPSLEALKF</sequence>
<dbReference type="GO" id="GO:0008117">
    <property type="term" value="F:sphinganine-1-phosphate aldolase activity"/>
    <property type="evidence" value="ECO:0007669"/>
    <property type="project" value="UniProtKB-EC"/>
</dbReference>
<keyword evidence="11" id="KW-0472">Membrane</keyword>
<evidence type="ECO:0000256" key="10">
    <source>
        <dbReference type="ARBA" id="ARBA00023098"/>
    </source>
</evidence>
<evidence type="ECO:0000256" key="3">
    <source>
        <dbReference type="ARBA" id="ARBA00004760"/>
    </source>
</evidence>
<evidence type="ECO:0000256" key="12">
    <source>
        <dbReference type="ARBA" id="ARBA00023239"/>
    </source>
</evidence>
<dbReference type="EC" id="4.1.2.27" evidence="14"/>
<dbReference type="Pfam" id="PF00282">
    <property type="entry name" value="Pyridoxal_deC"/>
    <property type="match status" value="1"/>
</dbReference>
<dbReference type="InterPro" id="IPR015422">
    <property type="entry name" value="PyrdxlP-dep_Trfase_small"/>
</dbReference>
<dbReference type="GO" id="GO:0005789">
    <property type="term" value="C:endoplasmic reticulum membrane"/>
    <property type="evidence" value="ECO:0007669"/>
    <property type="project" value="UniProtKB-SubCell"/>
</dbReference>
<evidence type="ECO:0000256" key="4">
    <source>
        <dbReference type="ARBA" id="ARBA00004991"/>
    </source>
</evidence>
<dbReference type="Gene3D" id="3.40.640.10">
    <property type="entry name" value="Type I PLP-dependent aspartate aminotransferase-like (Major domain)"/>
    <property type="match status" value="1"/>
</dbReference>
<evidence type="ECO:0000256" key="2">
    <source>
        <dbReference type="ARBA" id="ARBA00004389"/>
    </source>
</evidence>
<dbReference type="InterPro" id="IPR015424">
    <property type="entry name" value="PyrdxlP-dep_Trfase"/>
</dbReference>
<evidence type="ECO:0000256" key="13">
    <source>
        <dbReference type="ARBA" id="ARBA00038302"/>
    </source>
</evidence>
<evidence type="ECO:0000256" key="1">
    <source>
        <dbReference type="ARBA" id="ARBA00001933"/>
    </source>
</evidence>
<comment type="pathway">
    <text evidence="3">Lipid metabolism; sphingolipid metabolism.</text>
</comment>
<dbReference type="InterPro" id="IPR050477">
    <property type="entry name" value="GrpII_AminoAcid_Decarb"/>
</dbReference>
<dbReference type="GO" id="GO:0019752">
    <property type="term" value="P:carboxylic acid metabolic process"/>
    <property type="evidence" value="ECO:0007669"/>
    <property type="project" value="InterPro"/>
</dbReference>
<feature type="modified residue" description="N6-(pyridoxal phosphate)lysine" evidence="16">
    <location>
        <position position="346"/>
    </location>
</feature>
<evidence type="ECO:0000256" key="11">
    <source>
        <dbReference type="ARBA" id="ARBA00023136"/>
    </source>
</evidence>
<evidence type="ECO:0000256" key="15">
    <source>
        <dbReference type="ARBA" id="ARBA00042568"/>
    </source>
</evidence>
<keyword evidence="8" id="KW-0746">Sphingolipid metabolism</keyword>
<evidence type="ECO:0000313" key="19">
    <source>
        <dbReference type="WBParaSite" id="sdigi.contig6.g783.t1"/>
    </source>
</evidence>
<dbReference type="FunFam" id="6.10.140.2150:FF:000001">
    <property type="entry name" value="Sphingosine-1-phosphate lyase 1"/>
    <property type="match status" value="1"/>
</dbReference>
<dbReference type="GO" id="GO:0030149">
    <property type="term" value="P:sphingolipid catabolic process"/>
    <property type="evidence" value="ECO:0007669"/>
    <property type="project" value="TreeGrafter"/>
</dbReference>
<dbReference type="GO" id="GO:0030170">
    <property type="term" value="F:pyridoxal phosphate binding"/>
    <property type="evidence" value="ECO:0007669"/>
    <property type="project" value="InterPro"/>
</dbReference>
<evidence type="ECO:0000256" key="8">
    <source>
        <dbReference type="ARBA" id="ARBA00022919"/>
    </source>
</evidence>
<keyword evidence="12 17" id="KW-0456">Lyase</keyword>
<dbReference type="InterPro" id="IPR015421">
    <property type="entry name" value="PyrdxlP-dep_Trfase_major"/>
</dbReference>
<evidence type="ECO:0000313" key="18">
    <source>
        <dbReference type="Proteomes" id="UP000887581"/>
    </source>
</evidence>
<evidence type="ECO:0000256" key="16">
    <source>
        <dbReference type="PIRSR" id="PIRSR602129-50"/>
    </source>
</evidence>
<accession>A0A915PYJ2</accession>
<comment type="pathway">
    <text evidence="4">Sphingolipid metabolism.</text>
</comment>
<comment type="subcellular location">
    <subcellularLocation>
        <location evidence="2">Endoplasmic reticulum membrane</location>
        <topology evidence="2">Single-pass membrane protein</topology>
    </subcellularLocation>
</comment>
<keyword evidence="7 16" id="KW-0663">Pyridoxal phosphate</keyword>
<dbReference type="SUPFAM" id="SSF53383">
    <property type="entry name" value="PLP-dependent transferases"/>
    <property type="match status" value="1"/>
</dbReference>
<reference evidence="19" key="1">
    <citation type="submission" date="2022-11" db="UniProtKB">
        <authorList>
            <consortium name="WormBaseParasite"/>
        </authorList>
    </citation>
    <scope>IDENTIFICATION</scope>
</reference>
<protein>
    <recommendedName>
        <fullName evidence="14">sphinganine-1-phosphate aldolase</fullName>
        <ecNumber evidence="14">4.1.2.27</ecNumber>
    </recommendedName>
    <alternativeName>
        <fullName evidence="15">Sphingosine-1-phosphate aldolase</fullName>
    </alternativeName>
</protein>
<keyword evidence="9" id="KW-1133">Transmembrane helix</keyword>
<evidence type="ECO:0000256" key="6">
    <source>
        <dbReference type="ARBA" id="ARBA00022824"/>
    </source>
</evidence>
<organism evidence="18 19">
    <name type="scientific">Setaria digitata</name>
    <dbReference type="NCBI Taxonomy" id="48799"/>
    <lineage>
        <taxon>Eukaryota</taxon>
        <taxon>Metazoa</taxon>
        <taxon>Ecdysozoa</taxon>
        <taxon>Nematoda</taxon>
        <taxon>Chromadorea</taxon>
        <taxon>Rhabditida</taxon>
        <taxon>Spirurina</taxon>
        <taxon>Spiruromorpha</taxon>
        <taxon>Filarioidea</taxon>
        <taxon>Setariidae</taxon>
        <taxon>Setaria</taxon>
    </lineage>
</organism>
<name>A0A915PYJ2_9BILA</name>
<dbReference type="Proteomes" id="UP000887581">
    <property type="component" value="Unplaced"/>
</dbReference>
<dbReference type="Gene3D" id="6.10.140.2150">
    <property type="match status" value="1"/>
</dbReference>
<dbReference type="AlphaFoldDB" id="A0A915PYJ2"/>